<sequence>MRALCWNCRGIGNSVTVRELRDLAKDYAPSVLCILETQIARTRVENLRYSLGYDNSFVVNSNGRSGGLGVFWKNDISLKVIKYSQYHIDTEICERDKEPWRLTFIYGEANRAEREKTWYLLKFIKSHSPLPWICMGDFNEILHPRELGPKSKRRLSNGVF</sequence>
<protein>
    <recommendedName>
        <fullName evidence="1">Endonuclease/exonuclease/phosphatase domain-containing protein</fullName>
    </recommendedName>
</protein>
<organism evidence="2 3">
    <name type="scientific">Panicum virgatum</name>
    <name type="common">Blackwell switchgrass</name>
    <dbReference type="NCBI Taxonomy" id="38727"/>
    <lineage>
        <taxon>Eukaryota</taxon>
        <taxon>Viridiplantae</taxon>
        <taxon>Streptophyta</taxon>
        <taxon>Embryophyta</taxon>
        <taxon>Tracheophyta</taxon>
        <taxon>Spermatophyta</taxon>
        <taxon>Magnoliopsida</taxon>
        <taxon>Liliopsida</taxon>
        <taxon>Poales</taxon>
        <taxon>Poaceae</taxon>
        <taxon>PACMAD clade</taxon>
        <taxon>Panicoideae</taxon>
        <taxon>Panicodae</taxon>
        <taxon>Paniceae</taxon>
        <taxon>Panicinae</taxon>
        <taxon>Panicum</taxon>
        <taxon>Panicum sect. Hiantes</taxon>
    </lineage>
</organism>
<dbReference type="PANTHER" id="PTHR35218">
    <property type="entry name" value="RNASE H DOMAIN-CONTAINING PROTEIN"/>
    <property type="match status" value="1"/>
</dbReference>
<dbReference type="SUPFAM" id="SSF56219">
    <property type="entry name" value="DNase I-like"/>
    <property type="match status" value="1"/>
</dbReference>
<dbReference type="Proteomes" id="UP000823388">
    <property type="component" value="Chromosome 2K"/>
</dbReference>
<accession>A0A8T0VVM4</accession>
<feature type="domain" description="Endonuclease/exonuclease/phosphatase" evidence="1">
    <location>
        <begin position="5"/>
        <end position="156"/>
    </location>
</feature>
<proteinExistence type="predicted"/>
<dbReference type="Pfam" id="PF03372">
    <property type="entry name" value="Exo_endo_phos"/>
    <property type="match status" value="1"/>
</dbReference>
<dbReference type="GO" id="GO:0003824">
    <property type="term" value="F:catalytic activity"/>
    <property type="evidence" value="ECO:0007669"/>
    <property type="project" value="InterPro"/>
</dbReference>
<dbReference type="EMBL" id="CM029039">
    <property type="protein sequence ID" value="KAG2640941.1"/>
    <property type="molecule type" value="Genomic_DNA"/>
</dbReference>
<evidence type="ECO:0000313" key="3">
    <source>
        <dbReference type="Proteomes" id="UP000823388"/>
    </source>
</evidence>
<dbReference type="AlphaFoldDB" id="A0A8T0VVM4"/>
<comment type="caution">
    <text evidence="2">The sequence shown here is derived from an EMBL/GenBank/DDBJ whole genome shotgun (WGS) entry which is preliminary data.</text>
</comment>
<gene>
    <name evidence="2" type="ORF">PVAP13_2KG131416</name>
</gene>
<keyword evidence="3" id="KW-1185">Reference proteome</keyword>
<name>A0A8T0VVM4_PANVG</name>
<evidence type="ECO:0000259" key="1">
    <source>
        <dbReference type="Pfam" id="PF03372"/>
    </source>
</evidence>
<dbReference type="Gene3D" id="3.60.10.10">
    <property type="entry name" value="Endonuclease/exonuclease/phosphatase"/>
    <property type="match status" value="1"/>
</dbReference>
<dbReference type="PANTHER" id="PTHR35218:SF11">
    <property type="entry name" value="ENDONUCLEASE_EXONUCLEASE_PHOSPHATASE DOMAIN-CONTAINING PROTEIN"/>
    <property type="match status" value="1"/>
</dbReference>
<dbReference type="InterPro" id="IPR036691">
    <property type="entry name" value="Endo/exonu/phosph_ase_sf"/>
</dbReference>
<reference evidence="2" key="1">
    <citation type="submission" date="2020-05" db="EMBL/GenBank/DDBJ databases">
        <title>WGS assembly of Panicum virgatum.</title>
        <authorList>
            <person name="Lovell J.T."/>
            <person name="Jenkins J."/>
            <person name="Shu S."/>
            <person name="Juenger T.E."/>
            <person name="Schmutz J."/>
        </authorList>
    </citation>
    <scope>NUCLEOTIDE SEQUENCE</scope>
    <source>
        <strain evidence="2">AP13</strain>
    </source>
</reference>
<dbReference type="InterPro" id="IPR005135">
    <property type="entry name" value="Endo/exonuclease/phosphatase"/>
</dbReference>
<evidence type="ECO:0000313" key="2">
    <source>
        <dbReference type="EMBL" id="KAG2640941.1"/>
    </source>
</evidence>